<keyword evidence="3" id="KW-1185">Reference proteome</keyword>
<reference evidence="2" key="2">
    <citation type="submission" date="2020-09" db="EMBL/GenBank/DDBJ databases">
        <authorList>
            <person name="Sun Q."/>
            <person name="Zhou Y."/>
        </authorList>
    </citation>
    <scope>NUCLEOTIDE SEQUENCE</scope>
    <source>
        <strain evidence="2">CGMCC 4.7403</strain>
    </source>
</reference>
<dbReference type="AlphaFoldDB" id="A0A919DKC7"/>
<dbReference type="EMBL" id="BNAT01000035">
    <property type="protein sequence ID" value="GHE50704.1"/>
    <property type="molecule type" value="Genomic_DNA"/>
</dbReference>
<sequence length="69" mass="7101">MVSRSFQGRLSRPITGAASADRSADKGGAAWDVPDRVTAAAPPSAVPITALRGIGECFPGCEVIFVLQT</sequence>
<comment type="caution">
    <text evidence="2">The sequence shown here is derived from an EMBL/GenBank/DDBJ whole genome shotgun (WGS) entry which is preliminary data.</text>
</comment>
<proteinExistence type="predicted"/>
<dbReference type="Proteomes" id="UP000603227">
    <property type="component" value="Unassembled WGS sequence"/>
</dbReference>
<feature type="region of interest" description="Disordered" evidence="1">
    <location>
        <begin position="1"/>
        <end position="29"/>
    </location>
</feature>
<protein>
    <submittedName>
        <fullName evidence="2">Uncharacterized protein</fullName>
    </submittedName>
</protein>
<accession>A0A919DKC7</accession>
<gene>
    <name evidence="2" type="ORF">GCM10017771_72740</name>
</gene>
<reference evidence="2" key="1">
    <citation type="journal article" date="2014" name="Int. J. Syst. Evol. Microbiol.">
        <title>Complete genome sequence of Corynebacterium casei LMG S-19264T (=DSM 44701T), isolated from a smear-ripened cheese.</title>
        <authorList>
            <consortium name="US DOE Joint Genome Institute (JGI-PGF)"/>
            <person name="Walter F."/>
            <person name="Albersmeier A."/>
            <person name="Kalinowski J."/>
            <person name="Ruckert C."/>
        </authorList>
    </citation>
    <scope>NUCLEOTIDE SEQUENCE</scope>
    <source>
        <strain evidence="2">CGMCC 4.7403</strain>
    </source>
</reference>
<evidence type="ECO:0000313" key="3">
    <source>
        <dbReference type="Proteomes" id="UP000603227"/>
    </source>
</evidence>
<evidence type="ECO:0000256" key="1">
    <source>
        <dbReference type="SAM" id="MobiDB-lite"/>
    </source>
</evidence>
<name>A0A919DKC7_9ACTN</name>
<evidence type="ECO:0000313" key="2">
    <source>
        <dbReference type="EMBL" id="GHE50704.1"/>
    </source>
</evidence>
<organism evidence="2 3">
    <name type="scientific">Streptomyces capitiformicae</name>
    <dbReference type="NCBI Taxonomy" id="2014920"/>
    <lineage>
        <taxon>Bacteria</taxon>
        <taxon>Bacillati</taxon>
        <taxon>Actinomycetota</taxon>
        <taxon>Actinomycetes</taxon>
        <taxon>Kitasatosporales</taxon>
        <taxon>Streptomycetaceae</taxon>
        <taxon>Streptomyces</taxon>
    </lineage>
</organism>